<gene>
    <name evidence="1" type="ORF">PHYSODRAFT_296196</name>
</gene>
<sequence>MNSDEYSGLQRLKIPIIPWGAGKYRIKIHNQHGITTFISNVRSIRNRKLIAKFYKLSEKRINTELDYEYKKPRSYKFEENTVMESHEYVGFRQDEIFDKVKTFLEGLTRAVKINIRLGFKLIDRSNGLERDYYPSTNTEIWPCTAHYSRSLQATTFDRMLEHAAFWDFIRAKGKAASVRAFPDSDGKDSERALKWLKEKTGRYYRNAWDPLVTLRGKHTLRFCPTNEGYVAAVRNVELHKISKLCKSCSDAEQLLNSISSLLDYLISDVGWSIPGDCRSNVVAAIRNTGMSIDAAAAGHLMTCESEYAAAASSIAEDLACVRSDLQDVAVSAQCDTMFADKFLSRDHHLSKRKIFADLGSLDKGDARLCSSSDCAAGGVKTPNKNEGKN</sequence>
<dbReference type="GeneID" id="20641344"/>
<proteinExistence type="predicted"/>
<dbReference type="EMBL" id="JH159152">
    <property type="protein sequence ID" value="EGZ23961.1"/>
    <property type="molecule type" value="Genomic_DNA"/>
</dbReference>
<name>G4Z021_PHYSP</name>
<evidence type="ECO:0000313" key="1">
    <source>
        <dbReference type="EMBL" id="EGZ23961.1"/>
    </source>
</evidence>
<evidence type="ECO:0000313" key="2">
    <source>
        <dbReference type="Proteomes" id="UP000002640"/>
    </source>
</evidence>
<protein>
    <submittedName>
        <fullName evidence="1">Uncharacterized protein</fullName>
    </submittedName>
</protein>
<reference evidence="1 2" key="1">
    <citation type="journal article" date="2006" name="Science">
        <title>Phytophthora genome sequences uncover evolutionary origins and mechanisms of pathogenesis.</title>
        <authorList>
            <person name="Tyler B.M."/>
            <person name="Tripathy S."/>
            <person name="Zhang X."/>
            <person name="Dehal P."/>
            <person name="Jiang R.H."/>
            <person name="Aerts A."/>
            <person name="Arredondo F.D."/>
            <person name="Baxter L."/>
            <person name="Bensasson D."/>
            <person name="Beynon J.L."/>
            <person name="Chapman J."/>
            <person name="Damasceno C.M."/>
            <person name="Dorrance A.E."/>
            <person name="Dou D."/>
            <person name="Dickerman A.W."/>
            <person name="Dubchak I.L."/>
            <person name="Garbelotto M."/>
            <person name="Gijzen M."/>
            <person name="Gordon S.G."/>
            <person name="Govers F."/>
            <person name="Grunwald N.J."/>
            <person name="Huang W."/>
            <person name="Ivors K.L."/>
            <person name="Jones R.W."/>
            <person name="Kamoun S."/>
            <person name="Krampis K."/>
            <person name="Lamour K.H."/>
            <person name="Lee M.K."/>
            <person name="McDonald W.H."/>
            <person name="Medina M."/>
            <person name="Meijer H.J."/>
            <person name="Nordberg E.K."/>
            <person name="Maclean D.J."/>
            <person name="Ospina-Giraldo M.D."/>
            <person name="Morris P.F."/>
            <person name="Phuntumart V."/>
            <person name="Putnam N.H."/>
            <person name="Rash S."/>
            <person name="Rose J.K."/>
            <person name="Sakihama Y."/>
            <person name="Salamov A.A."/>
            <person name="Savidor A."/>
            <person name="Scheuring C.F."/>
            <person name="Smith B.M."/>
            <person name="Sobral B.W."/>
            <person name="Terry A."/>
            <person name="Torto-Alalibo T.A."/>
            <person name="Win J."/>
            <person name="Xu Z."/>
            <person name="Zhang H."/>
            <person name="Grigoriev I.V."/>
            <person name="Rokhsar D.S."/>
            <person name="Boore J.L."/>
        </authorList>
    </citation>
    <scope>NUCLEOTIDE SEQUENCE [LARGE SCALE GENOMIC DNA]</scope>
    <source>
        <strain evidence="1 2">P6497</strain>
    </source>
</reference>
<keyword evidence="2" id="KW-1185">Reference proteome</keyword>
<accession>G4Z021</accession>
<dbReference type="RefSeq" id="XP_009519249.1">
    <property type="nucleotide sequence ID" value="XM_009520954.1"/>
</dbReference>
<dbReference type="Proteomes" id="UP000002640">
    <property type="component" value="Unassembled WGS sequence"/>
</dbReference>
<organism evidence="1 2">
    <name type="scientific">Phytophthora sojae (strain P6497)</name>
    <name type="common">Soybean stem and root rot agent</name>
    <name type="synonym">Phytophthora megasperma f. sp. glycines</name>
    <dbReference type="NCBI Taxonomy" id="1094619"/>
    <lineage>
        <taxon>Eukaryota</taxon>
        <taxon>Sar</taxon>
        <taxon>Stramenopiles</taxon>
        <taxon>Oomycota</taxon>
        <taxon>Peronosporomycetes</taxon>
        <taxon>Peronosporales</taxon>
        <taxon>Peronosporaceae</taxon>
        <taxon>Phytophthora</taxon>
    </lineage>
</organism>
<dbReference type="InParanoid" id="G4Z021"/>
<dbReference type="AlphaFoldDB" id="G4Z021"/>
<dbReference type="KEGG" id="psoj:PHYSODRAFT_296196"/>